<dbReference type="PANTHER" id="PTHR48078:SF11">
    <property type="entry name" value="THREONINE DEHYDRATASE, MITOCHONDRIAL"/>
    <property type="match status" value="1"/>
</dbReference>
<accession>A0A291GDW4</accession>
<evidence type="ECO:0000256" key="3">
    <source>
        <dbReference type="ARBA" id="ARBA00004810"/>
    </source>
</evidence>
<dbReference type="CDD" id="cd01562">
    <property type="entry name" value="Thr-dehyd"/>
    <property type="match status" value="1"/>
</dbReference>
<dbReference type="InterPro" id="IPR036052">
    <property type="entry name" value="TrpB-like_PALP_sf"/>
</dbReference>
<dbReference type="Gene3D" id="3.40.50.1100">
    <property type="match status" value="2"/>
</dbReference>
<evidence type="ECO:0000256" key="2">
    <source>
        <dbReference type="ARBA" id="ARBA00001933"/>
    </source>
</evidence>
<dbReference type="NCBIfam" id="NF006390">
    <property type="entry name" value="PRK08639.1"/>
    <property type="match status" value="1"/>
</dbReference>
<comment type="similarity">
    <text evidence="4 12">Belongs to the serine/threonine dehydratase family.</text>
</comment>
<dbReference type="RefSeq" id="WP_066703434.1">
    <property type="nucleotide sequence ID" value="NZ_CP022196.1"/>
</dbReference>
<dbReference type="InterPro" id="IPR001721">
    <property type="entry name" value="TD_ACT-like"/>
</dbReference>
<evidence type="ECO:0000256" key="1">
    <source>
        <dbReference type="ARBA" id="ARBA00001274"/>
    </source>
</evidence>
<dbReference type="NCBIfam" id="TIGR02079">
    <property type="entry name" value="THD1"/>
    <property type="match status" value="1"/>
</dbReference>
<keyword evidence="9 12" id="KW-0456">Lyase</keyword>
<feature type="domain" description="ACT-like" evidence="13">
    <location>
        <begin position="334"/>
        <end position="407"/>
    </location>
</feature>
<dbReference type="KEGG" id="ceh:CEW89_12830"/>
<dbReference type="AlphaFoldDB" id="A0A291GDW4"/>
<dbReference type="InterPro" id="IPR045865">
    <property type="entry name" value="ACT-like_dom_sf"/>
</dbReference>
<dbReference type="EC" id="4.3.1.19" evidence="12"/>
<dbReference type="InterPro" id="IPR011820">
    <property type="entry name" value="IlvA"/>
</dbReference>
<dbReference type="SUPFAM" id="SSF55021">
    <property type="entry name" value="ACT-like"/>
    <property type="match status" value="1"/>
</dbReference>
<evidence type="ECO:0000259" key="13">
    <source>
        <dbReference type="PROSITE" id="PS51672"/>
    </source>
</evidence>
<protein>
    <recommendedName>
        <fullName evidence="12">L-threonine dehydratase</fullName>
        <ecNumber evidence="12">4.3.1.19</ecNumber>
    </recommendedName>
    <alternativeName>
        <fullName evidence="12">Threonine deaminase</fullName>
    </alternativeName>
</protein>
<gene>
    <name evidence="12" type="primary">ilvA</name>
    <name evidence="14" type="ORF">CEW89_12830</name>
</gene>
<evidence type="ECO:0000313" key="14">
    <source>
        <dbReference type="EMBL" id="ATG48367.1"/>
    </source>
</evidence>
<dbReference type="FunFam" id="3.40.50.1100:FF:000005">
    <property type="entry name" value="Threonine dehydratase catabolic"/>
    <property type="match status" value="1"/>
</dbReference>
<dbReference type="UniPathway" id="UPA00047">
    <property type="reaction ID" value="UER00054"/>
</dbReference>
<dbReference type="GO" id="GO:0004794">
    <property type="term" value="F:threonine deaminase activity"/>
    <property type="evidence" value="ECO:0007669"/>
    <property type="project" value="UniProtKB-UniRule"/>
</dbReference>
<evidence type="ECO:0000256" key="10">
    <source>
        <dbReference type="ARBA" id="ARBA00023304"/>
    </source>
</evidence>
<proteinExistence type="inferred from homology"/>
<evidence type="ECO:0000256" key="8">
    <source>
        <dbReference type="ARBA" id="ARBA00022898"/>
    </source>
</evidence>
<dbReference type="Pfam" id="PF00585">
    <property type="entry name" value="Thr_dehydrat_C"/>
    <property type="match status" value="1"/>
</dbReference>
<dbReference type="InterPro" id="IPR050147">
    <property type="entry name" value="Ser/Thr_Dehydratase"/>
</dbReference>
<keyword evidence="8 12" id="KW-0663">Pyridoxal phosphate</keyword>
<evidence type="ECO:0000256" key="5">
    <source>
        <dbReference type="ARBA" id="ARBA00011881"/>
    </source>
</evidence>
<keyword evidence="6 12" id="KW-0028">Amino-acid biosynthesis</keyword>
<evidence type="ECO:0000256" key="4">
    <source>
        <dbReference type="ARBA" id="ARBA00010869"/>
    </source>
</evidence>
<dbReference type="GO" id="GO:0030170">
    <property type="term" value="F:pyridoxal phosphate binding"/>
    <property type="evidence" value="ECO:0007669"/>
    <property type="project" value="InterPro"/>
</dbReference>
<name>A0A291GDW4_9RHOB</name>
<evidence type="ECO:0000256" key="7">
    <source>
        <dbReference type="ARBA" id="ARBA00022624"/>
    </source>
</evidence>
<dbReference type="Proteomes" id="UP000217935">
    <property type="component" value="Chromosome"/>
</dbReference>
<comment type="function">
    <text evidence="11 12">Catalyzes the anaerobic formation of alpha-ketobutyrate and ammonia from threonine in a two-step reaction. The first step involved a dehydration of threonine and a production of enamine intermediates (aminocrotonate), which tautomerizes to its imine form (iminobutyrate). Both intermediates are unstable and short-lived. The second step is the nonenzymatic hydrolysis of the enamine/imine intermediates to form 2-ketobutyrate and free ammonia. In the low water environment of the cell, the second step is accelerated by RidA.</text>
</comment>
<evidence type="ECO:0000313" key="15">
    <source>
        <dbReference type="Proteomes" id="UP000217935"/>
    </source>
</evidence>
<evidence type="ECO:0000256" key="9">
    <source>
        <dbReference type="ARBA" id="ARBA00023239"/>
    </source>
</evidence>
<dbReference type="PANTHER" id="PTHR48078">
    <property type="entry name" value="THREONINE DEHYDRATASE, MITOCHONDRIAL-RELATED"/>
    <property type="match status" value="1"/>
</dbReference>
<dbReference type="OrthoDB" id="9811476at2"/>
<evidence type="ECO:0000256" key="6">
    <source>
        <dbReference type="ARBA" id="ARBA00022605"/>
    </source>
</evidence>
<dbReference type="PROSITE" id="PS00165">
    <property type="entry name" value="DEHYDRATASE_SER_THR"/>
    <property type="match status" value="1"/>
</dbReference>
<dbReference type="GO" id="GO:0009097">
    <property type="term" value="P:isoleucine biosynthetic process"/>
    <property type="evidence" value="ECO:0007669"/>
    <property type="project" value="UniProtKB-UniRule"/>
</dbReference>
<comment type="catalytic activity">
    <reaction evidence="1 12">
        <text>L-threonine = 2-oxobutanoate + NH4(+)</text>
        <dbReference type="Rhea" id="RHEA:22108"/>
        <dbReference type="ChEBI" id="CHEBI:16763"/>
        <dbReference type="ChEBI" id="CHEBI:28938"/>
        <dbReference type="ChEBI" id="CHEBI:57926"/>
        <dbReference type="EC" id="4.3.1.19"/>
    </reaction>
</comment>
<dbReference type="GO" id="GO:0006565">
    <property type="term" value="P:L-serine catabolic process"/>
    <property type="evidence" value="ECO:0007669"/>
    <property type="project" value="TreeGrafter"/>
</dbReference>
<dbReference type="SUPFAM" id="SSF53686">
    <property type="entry name" value="Tryptophan synthase beta subunit-like PLP-dependent enzymes"/>
    <property type="match status" value="1"/>
</dbReference>
<comment type="pathway">
    <text evidence="3 12">Amino-acid biosynthesis; L-isoleucine biosynthesis; 2-oxobutanoate from L-threonine: step 1/1.</text>
</comment>
<dbReference type="EMBL" id="CP022196">
    <property type="protein sequence ID" value="ATG48367.1"/>
    <property type="molecule type" value="Genomic_DNA"/>
</dbReference>
<evidence type="ECO:0000256" key="12">
    <source>
        <dbReference type="RuleBase" id="RU362012"/>
    </source>
</evidence>
<dbReference type="PROSITE" id="PS51672">
    <property type="entry name" value="ACT_LIKE"/>
    <property type="match status" value="1"/>
</dbReference>
<organism evidence="14 15">
    <name type="scientific">Celeribacter ethanolicus</name>
    <dbReference type="NCBI Taxonomy" id="1758178"/>
    <lineage>
        <taxon>Bacteria</taxon>
        <taxon>Pseudomonadati</taxon>
        <taxon>Pseudomonadota</taxon>
        <taxon>Alphaproteobacteria</taxon>
        <taxon>Rhodobacterales</taxon>
        <taxon>Roseobacteraceae</taxon>
        <taxon>Celeribacter</taxon>
    </lineage>
</organism>
<reference evidence="14 15" key="1">
    <citation type="submission" date="2017-06" db="EMBL/GenBank/DDBJ databases">
        <title>Celeribacter sp. TSPH2 complete genome sequence.</title>
        <authorList>
            <person name="Woo J.-H."/>
            <person name="Kim H.-S."/>
        </authorList>
    </citation>
    <scope>NUCLEOTIDE SEQUENCE [LARGE SCALE GENOMIC DNA]</scope>
    <source>
        <strain evidence="14 15">TSPH2</strain>
    </source>
</reference>
<dbReference type="STRING" id="1758178.GCA_001550095_04083"/>
<evidence type="ECO:0000256" key="11">
    <source>
        <dbReference type="ARBA" id="ARBA00025527"/>
    </source>
</evidence>
<dbReference type="InterPro" id="IPR038110">
    <property type="entry name" value="TD_ACT-like_sf"/>
</dbReference>
<dbReference type="Pfam" id="PF00291">
    <property type="entry name" value="PALP"/>
    <property type="match status" value="1"/>
</dbReference>
<keyword evidence="15" id="KW-1185">Reference proteome</keyword>
<comment type="subunit">
    <text evidence="5 12">Homotetramer.</text>
</comment>
<keyword evidence="10 12" id="KW-0100">Branched-chain amino acid biosynthesis</keyword>
<dbReference type="GO" id="GO:0003941">
    <property type="term" value="F:L-serine ammonia-lyase activity"/>
    <property type="evidence" value="ECO:0007669"/>
    <property type="project" value="TreeGrafter"/>
</dbReference>
<dbReference type="InterPro" id="IPR000634">
    <property type="entry name" value="Ser/Thr_deHydtase_PyrdxlP-BS"/>
</dbReference>
<dbReference type="GO" id="GO:0006567">
    <property type="term" value="P:L-threonine catabolic process"/>
    <property type="evidence" value="ECO:0007669"/>
    <property type="project" value="TreeGrafter"/>
</dbReference>
<comment type="cofactor">
    <cofactor evidence="2 12">
        <name>pyridoxal 5'-phosphate</name>
        <dbReference type="ChEBI" id="CHEBI:597326"/>
    </cofactor>
</comment>
<sequence length="416" mass="45606">MTETGPFTERARAAETLVRRLFAPTPCLRNDHLSKAYDCDVWLKREDLTPVRSYKLRGAWNAMIKAREKDPSIGLFVCASAGNHAQGVAFACRQFGVKGVIFMPVTTPQQKIDKTKVFGGDNIEIRLVGDYFDNTLEAAQSYCAEQGGHFLAPFDDMDVIEGQATVAVEFMSQMVPDVVVLPVGGGGLSAGVLSYLRETAPATEVYLVEPMGGRSLAAAVAAGEPVTLSDVDSFVDGAAVARIGALPFGILQDIPTDHILACPEDRICSTMLDMLNVEGIVLEPAGALSIDALQDIRDAIQGKRVLCVTSGGNFDFERLPEVKERAQRFRELKKYFILRMPQRPGALRDFLDMLGPNDDIARFEYLKKSARNFGSVLIGIETDDPANFAHLFENMNKAGLVYRDITNDRDLAEFVL</sequence>
<keyword evidence="7 12" id="KW-0412">Isoleucine biosynthesis</keyword>
<dbReference type="InterPro" id="IPR001926">
    <property type="entry name" value="TrpB-like_PALP"/>
</dbReference>
<dbReference type="Gene3D" id="3.40.1020.10">
    <property type="entry name" value="Biosynthetic Threonine Deaminase, Domain 3"/>
    <property type="match status" value="1"/>
</dbReference>